<dbReference type="EMBL" id="CP036273">
    <property type="protein sequence ID" value="QDU19055.1"/>
    <property type="molecule type" value="Genomic_DNA"/>
</dbReference>
<proteinExistence type="predicted"/>
<evidence type="ECO:0000256" key="1">
    <source>
        <dbReference type="SAM" id="MobiDB-lite"/>
    </source>
</evidence>
<feature type="compositionally biased region" description="Pro residues" evidence="1">
    <location>
        <begin position="162"/>
        <end position="172"/>
    </location>
</feature>
<dbReference type="KEGG" id="uli:ETAA1_09580"/>
<gene>
    <name evidence="2" type="ORF">ETAA1_09580</name>
</gene>
<dbReference type="AlphaFoldDB" id="A0A517XNH1"/>
<name>A0A517XNH1_9BACT</name>
<reference evidence="2 3" key="1">
    <citation type="submission" date="2019-02" db="EMBL/GenBank/DDBJ databases">
        <title>Deep-cultivation of Planctomycetes and their phenomic and genomic characterization uncovers novel biology.</title>
        <authorList>
            <person name="Wiegand S."/>
            <person name="Jogler M."/>
            <person name="Boedeker C."/>
            <person name="Pinto D."/>
            <person name="Vollmers J."/>
            <person name="Rivas-Marin E."/>
            <person name="Kohn T."/>
            <person name="Peeters S.H."/>
            <person name="Heuer A."/>
            <person name="Rast P."/>
            <person name="Oberbeckmann S."/>
            <person name="Bunk B."/>
            <person name="Jeske O."/>
            <person name="Meyerdierks A."/>
            <person name="Storesund J.E."/>
            <person name="Kallscheuer N."/>
            <person name="Luecker S."/>
            <person name="Lage O.M."/>
            <person name="Pohl T."/>
            <person name="Merkel B.J."/>
            <person name="Hornburger P."/>
            <person name="Mueller R.-W."/>
            <person name="Bruemmer F."/>
            <person name="Labrenz M."/>
            <person name="Spormann A.M."/>
            <person name="Op den Camp H."/>
            <person name="Overmann J."/>
            <person name="Amann R."/>
            <person name="Jetten M.S.M."/>
            <person name="Mascher T."/>
            <person name="Medema M.H."/>
            <person name="Devos D.P."/>
            <person name="Kaster A.-K."/>
            <person name="Ovreas L."/>
            <person name="Rohde M."/>
            <person name="Galperin M.Y."/>
            <person name="Jogler C."/>
        </authorList>
    </citation>
    <scope>NUCLEOTIDE SEQUENCE [LARGE SCALE GENOMIC DNA]</scope>
    <source>
        <strain evidence="2 3">ETA_A1</strain>
    </source>
</reference>
<keyword evidence="3" id="KW-1185">Reference proteome</keyword>
<dbReference type="Proteomes" id="UP000319576">
    <property type="component" value="Chromosome"/>
</dbReference>
<sequence length="191" mass="20129">MAPLTPHAAAELSPEQAAALARVLDLQAGWENHRHDAAAGDAHGPGLRERQRRYEAYRAALAGYSARHRAVDLPELNLSTPERVAGWCRVVRAVCRQAGPQADAPAQVAEKAYRLADRIAARLGVAPADRDDRAEGMGGVIAGLDAVVAWCDGRAGGRVAPRPEPAPTPVGEPIPMTAHDPVPVSAGWRAA</sequence>
<dbReference type="RefSeq" id="WP_145234762.1">
    <property type="nucleotide sequence ID" value="NZ_CP036273.1"/>
</dbReference>
<evidence type="ECO:0000313" key="3">
    <source>
        <dbReference type="Proteomes" id="UP000319576"/>
    </source>
</evidence>
<dbReference type="OrthoDB" id="281258at2"/>
<protein>
    <submittedName>
        <fullName evidence="2">Uncharacterized protein</fullName>
    </submittedName>
</protein>
<evidence type="ECO:0000313" key="2">
    <source>
        <dbReference type="EMBL" id="QDU19055.1"/>
    </source>
</evidence>
<accession>A0A517XNH1</accession>
<organism evidence="2 3">
    <name type="scientific">Urbifossiella limnaea</name>
    <dbReference type="NCBI Taxonomy" id="2528023"/>
    <lineage>
        <taxon>Bacteria</taxon>
        <taxon>Pseudomonadati</taxon>
        <taxon>Planctomycetota</taxon>
        <taxon>Planctomycetia</taxon>
        <taxon>Gemmatales</taxon>
        <taxon>Gemmataceae</taxon>
        <taxon>Urbifossiella</taxon>
    </lineage>
</organism>
<feature type="region of interest" description="Disordered" evidence="1">
    <location>
        <begin position="157"/>
        <end position="191"/>
    </location>
</feature>